<feature type="domain" description="ABC transporter" evidence="9">
    <location>
        <begin position="498"/>
        <end position="732"/>
    </location>
</feature>
<feature type="transmembrane region" description="Helical" evidence="8">
    <location>
        <begin position="296"/>
        <end position="315"/>
    </location>
</feature>
<reference evidence="12 13" key="1">
    <citation type="submission" date="2018-01" db="EMBL/GenBank/DDBJ databases">
        <title>The whole genome sequencing and assembly of Paenibacillus chitinolyticus KCCM 41400 strain.</title>
        <authorList>
            <person name="Kim J.-Y."/>
            <person name="Park M.-K."/>
            <person name="Lee Y.-J."/>
            <person name="Yi H."/>
            <person name="Bahn Y.-S."/>
            <person name="Kim J.F."/>
            <person name="Lee D.-W."/>
        </authorList>
    </citation>
    <scope>NUCLEOTIDE SEQUENCE [LARGE SCALE GENOMIC DNA]</scope>
    <source>
        <strain evidence="12 13">KCCM 41400</strain>
    </source>
</reference>
<evidence type="ECO:0000256" key="1">
    <source>
        <dbReference type="ARBA" id="ARBA00004651"/>
    </source>
</evidence>
<dbReference type="PROSITE" id="PS50929">
    <property type="entry name" value="ABC_TM1F"/>
    <property type="match status" value="1"/>
</dbReference>
<dbReference type="Pfam" id="PF00664">
    <property type="entry name" value="ABC_membrane"/>
    <property type="match status" value="1"/>
</dbReference>
<dbReference type="GO" id="GO:0015421">
    <property type="term" value="F:ABC-type oligopeptide transporter activity"/>
    <property type="evidence" value="ECO:0007669"/>
    <property type="project" value="TreeGrafter"/>
</dbReference>
<feature type="transmembrane region" description="Helical" evidence="8">
    <location>
        <begin position="435"/>
        <end position="455"/>
    </location>
</feature>
<keyword evidence="3 8" id="KW-0812">Transmembrane</keyword>
<dbReference type="SMART" id="SM00382">
    <property type="entry name" value="AAA"/>
    <property type="match status" value="1"/>
</dbReference>
<feature type="transmembrane region" description="Helical" evidence="8">
    <location>
        <begin position="180"/>
        <end position="200"/>
    </location>
</feature>
<feature type="transmembrane region" description="Helical" evidence="8">
    <location>
        <begin position="401"/>
        <end position="423"/>
    </location>
</feature>
<evidence type="ECO:0000256" key="2">
    <source>
        <dbReference type="ARBA" id="ARBA00022448"/>
    </source>
</evidence>
<feature type="transmembrane region" description="Helical" evidence="8">
    <location>
        <begin position="220"/>
        <end position="242"/>
    </location>
</feature>
<organism evidence="12 13">
    <name type="scientific">Paenibacillus chitinolyticus</name>
    <dbReference type="NCBI Taxonomy" id="79263"/>
    <lineage>
        <taxon>Bacteria</taxon>
        <taxon>Bacillati</taxon>
        <taxon>Bacillota</taxon>
        <taxon>Bacilli</taxon>
        <taxon>Bacillales</taxon>
        <taxon>Paenibacillaceae</taxon>
        <taxon>Paenibacillus</taxon>
    </lineage>
</organism>
<proteinExistence type="predicted"/>
<dbReference type="EMBL" id="JAMDMJ010000003">
    <property type="protein sequence ID" value="MCY9594717.1"/>
    <property type="molecule type" value="Genomic_DNA"/>
</dbReference>
<dbReference type="CDD" id="cd18563">
    <property type="entry name" value="ABC_6TM_exporter_like"/>
    <property type="match status" value="1"/>
</dbReference>
<dbReference type="Gene3D" id="3.40.50.300">
    <property type="entry name" value="P-loop containing nucleotide triphosphate hydrolases"/>
    <property type="match status" value="1"/>
</dbReference>
<evidence type="ECO:0000256" key="8">
    <source>
        <dbReference type="SAM" id="Phobius"/>
    </source>
</evidence>
<evidence type="ECO:0000256" key="7">
    <source>
        <dbReference type="ARBA" id="ARBA00023136"/>
    </source>
</evidence>
<evidence type="ECO:0000256" key="6">
    <source>
        <dbReference type="ARBA" id="ARBA00022989"/>
    </source>
</evidence>
<dbReference type="FunFam" id="3.40.50.300:FF:000287">
    <property type="entry name" value="Multidrug ABC transporter ATP-binding protein"/>
    <property type="match status" value="1"/>
</dbReference>
<evidence type="ECO:0000256" key="4">
    <source>
        <dbReference type="ARBA" id="ARBA00022741"/>
    </source>
</evidence>
<keyword evidence="14" id="KW-1185">Reference proteome</keyword>
<dbReference type="Pfam" id="PF00005">
    <property type="entry name" value="ABC_tran"/>
    <property type="match status" value="1"/>
</dbReference>
<dbReference type="InterPro" id="IPR039421">
    <property type="entry name" value="Type_1_exporter"/>
</dbReference>
<dbReference type="GeneID" id="95377879"/>
<dbReference type="EMBL" id="CP026520">
    <property type="protein sequence ID" value="QAV20591.1"/>
    <property type="molecule type" value="Genomic_DNA"/>
</dbReference>
<evidence type="ECO:0000256" key="5">
    <source>
        <dbReference type="ARBA" id="ARBA00022840"/>
    </source>
</evidence>
<dbReference type="RefSeq" id="WP_042230361.1">
    <property type="nucleotide sequence ID" value="NZ_CP026520.1"/>
</dbReference>
<dbReference type="AlphaFoldDB" id="A0A410X1V8"/>
<accession>A0A410X1V8</accession>
<sequence>MALKEPPAAAEELPPELLRSLGAKPAVSARADMDESGRPDDRWLIAGAGEIGVYASGGACLRRFSPEEVRSLRTQDAPQGGGCLIADTDAGPVVLVRYTGACAKGLEAAVHAANLLLATGDDGTGGAGGDSAGRCALCGEAAPGRDHDCAAGDKTERSSPGRRRVLTRLLAYTRPYRGRMVMAALFLIIAVLLELAPPLVTKIIVDDVLQPGGVAETLLIWVAALLGARLVLSALQIARGFIGVKVGAAMMNDIRRETFEALTEQSLSFYDRRQTSQFIGRLNQDTDSMRQFLTEGVIWVASQVLTVAAILSMMLTLSWKLTLVVLLPTPLLLAGVWILWPRVRRLWYKQWRALNALQTLVGDSLQGIRVVKAFGREKSEQARYGEANREMMTQTVRMEGLWQAATPLFMLVTGAGGIIVWYYGGLQVLDGGLTLGTLMAFTVYLTMFFGPLQWFTQAISWTNRAVSAAERVFEIMDTPREVADTADAVTPGRLEGSVSLDRVTYGYEKHKPVLKDISLEVKPGEMIGFVGHSGAGKSTLIHLICRFYDPDRGRILIDGIPLKKLSQESLRAQIGVVLQETFLFDGTIAENIAYAKPEASSLEIMRAAKIANAHDFIVAMSDGYDTRVGERGHRLSGGEKQRIAIARAILHDPRILILDEATASVDTETERLIQEAVSRLVRGRTTFAIAHRLSTLRSADRLVVIDKGRIAETGTHEQLMQQEGIYWKLVKAQTETALIRERDTSAEPV</sequence>
<feature type="transmembrane region" description="Helical" evidence="8">
    <location>
        <begin position="321"/>
        <end position="340"/>
    </location>
</feature>
<dbReference type="InterPro" id="IPR017871">
    <property type="entry name" value="ABC_transporter-like_CS"/>
</dbReference>
<evidence type="ECO:0000256" key="3">
    <source>
        <dbReference type="ARBA" id="ARBA00022692"/>
    </source>
</evidence>
<dbReference type="Gene3D" id="1.20.1560.10">
    <property type="entry name" value="ABC transporter type 1, transmembrane domain"/>
    <property type="match status" value="1"/>
</dbReference>
<feature type="domain" description="ABC transmembrane type-1" evidence="10">
    <location>
        <begin position="181"/>
        <end position="460"/>
    </location>
</feature>
<dbReference type="SUPFAM" id="SSF52540">
    <property type="entry name" value="P-loop containing nucleoside triphosphate hydrolases"/>
    <property type="match status" value="1"/>
</dbReference>
<keyword evidence="4" id="KW-0547">Nucleotide-binding</keyword>
<dbReference type="PANTHER" id="PTHR43394">
    <property type="entry name" value="ATP-DEPENDENT PERMEASE MDL1, MITOCHONDRIAL"/>
    <property type="match status" value="1"/>
</dbReference>
<protein>
    <submittedName>
        <fullName evidence="11 12">ABC transporter ATP-binding protein</fullName>
    </submittedName>
</protein>
<dbReference type="InterPro" id="IPR011527">
    <property type="entry name" value="ABC1_TM_dom"/>
</dbReference>
<evidence type="ECO:0000313" key="12">
    <source>
        <dbReference type="EMBL" id="QAV20591.1"/>
    </source>
</evidence>
<dbReference type="GO" id="GO:0005886">
    <property type="term" value="C:plasma membrane"/>
    <property type="evidence" value="ECO:0007669"/>
    <property type="project" value="UniProtKB-SubCell"/>
</dbReference>
<dbReference type="PROSITE" id="PS00211">
    <property type="entry name" value="ABC_TRANSPORTER_1"/>
    <property type="match status" value="1"/>
</dbReference>
<dbReference type="PROSITE" id="PS50893">
    <property type="entry name" value="ABC_TRANSPORTER_2"/>
    <property type="match status" value="1"/>
</dbReference>
<keyword evidence="7 8" id="KW-0472">Membrane</keyword>
<keyword evidence="5 12" id="KW-0067">ATP-binding</keyword>
<dbReference type="InterPro" id="IPR003593">
    <property type="entry name" value="AAA+_ATPase"/>
</dbReference>
<name>A0A410X1V8_9BACL</name>
<dbReference type="InterPro" id="IPR003439">
    <property type="entry name" value="ABC_transporter-like_ATP-bd"/>
</dbReference>
<reference evidence="11 14" key="2">
    <citation type="submission" date="2022-05" db="EMBL/GenBank/DDBJ databases">
        <title>Genome Sequencing of Bee-Associated Microbes.</title>
        <authorList>
            <person name="Dunlap C."/>
        </authorList>
    </citation>
    <scope>NUCLEOTIDE SEQUENCE [LARGE SCALE GENOMIC DNA]</scope>
    <source>
        <strain evidence="11 14">NRRL B-23120</strain>
    </source>
</reference>
<dbReference type="Proteomes" id="UP001527202">
    <property type="component" value="Unassembled WGS sequence"/>
</dbReference>
<keyword evidence="6 8" id="KW-1133">Transmembrane helix</keyword>
<evidence type="ECO:0000313" key="14">
    <source>
        <dbReference type="Proteomes" id="UP001527202"/>
    </source>
</evidence>
<dbReference type="SUPFAM" id="SSF90123">
    <property type="entry name" value="ABC transporter transmembrane region"/>
    <property type="match status" value="1"/>
</dbReference>
<evidence type="ECO:0000313" key="13">
    <source>
        <dbReference type="Proteomes" id="UP000288943"/>
    </source>
</evidence>
<dbReference type="PANTHER" id="PTHR43394:SF1">
    <property type="entry name" value="ATP-BINDING CASSETTE SUB-FAMILY B MEMBER 10, MITOCHONDRIAL"/>
    <property type="match status" value="1"/>
</dbReference>
<dbReference type="GO" id="GO:0016887">
    <property type="term" value="F:ATP hydrolysis activity"/>
    <property type="evidence" value="ECO:0007669"/>
    <property type="project" value="InterPro"/>
</dbReference>
<comment type="subcellular location">
    <subcellularLocation>
        <location evidence="1">Cell membrane</location>
        <topology evidence="1">Multi-pass membrane protein</topology>
    </subcellularLocation>
</comment>
<evidence type="ECO:0000313" key="11">
    <source>
        <dbReference type="EMBL" id="MCY9594717.1"/>
    </source>
</evidence>
<dbReference type="InterPro" id="IPR027417">
    <property type="entry name" value="P-loop_NTPase"/>
</dbReference>
<evidence type="ECO:0000259" key="10">
    <source>
        <dbReference type="PROSITE" id="PS50929"/>
    </source>
</evidence>
<gene>
    <name evidence="11" type="ORF">M5X16_02890</name>
    <name evidence="12" type="ORF">PC41400_24090</name>
</gene>
<dbReference type="InterPro" id="IPR036640">
    <property type="entry name" value="ABC1_TM_sf"/>
</dbReference>
<dbReference type="GO" id="GO:0005524">
    <property type="term" value="F:ATP binding"/>
    <property type="evidence" value="ECO:0007669"/>
    <property type="project" value="UniProtKB-KW"/>
</dbReference>
<dbReference type="OrthoDB" id="9762778at2"/>
<dbReference type="KEGG" id="pchi:PC41400_24090"/>
<evidence type="ECO:0000259" key="9">
    <source>
        <dbReference type="PROSITE" id="PS50893"/>
    </source>
</evidence>
<keyword evidence="2" id="KW-0813">Transport</keyword>
<dbReference type="Proteomes" id="UP000288943">
    <property type="component" value="Chromosome"/>
</dbReference>